<dbReference type="AlphaFoldDB" id="A0A2H0DXY0"/>
<dbReference type="EMBL" id="PCTS01000019">
    <property type="protein sequence ID" value="PIP86569.1"/>
    <property type="molecule type" value="Genomic_DNA"/>
</dbReference>
<dbReference type="Proteomes" id="UP000231276">
    <property type="component" value="Unassembled WGS sequence"/>
</dbReference>
<evidence type="ECO:0000313" key="4">
    <source>
        <dbReference type="Proteomes" id="UP000231276"/>
    </source>
</evidence>
<sequence length="268" mass="30626">MASPAPEKKPAKFEEKFSKKPLFVNEKGQRFFVQGKENEKSGENEVKKFLKKHPSLFRFLRFLISPSLKFFSYSAGDFIKEFERSSLILNVGAGNSKISSEIVNIDITPLENIHIISFAHQMPFKDGTIDGIIAEVLLEHVDNIEEVVKEFHRVLKPAGKVYITAPFLYPFHAVPGDYHRWTKSGLQLLFLDFKTKKIEVYAGPMATLVLSTAYFLALPFSIVSKTLYEYAAYFFLIIMFPLKFLDPLFRKFPGAHYSASVFAAVFEK</sequence>
<organism evidence="3 4">
    <name type="scientific">Candidatus Campbellbacteria bacterium CG22_combo_CG10-13_8_21_14_all_43_18</name>
    <dbReference type="NCBI Taxonomy" id="1974530"/>
    <lineage>
        <taxon>Bacteria</taxon>
        <taxon>Candidatus Campbelliibacteriota</taxon>
    </lineage>
</organism>
<protein>
    <recommendedName>
        <fullName evidence="2">Methyltransferase type 11 domain-containing protein</fullName>
    </recommendedName>
</protein>
<reference evidence="3 4" key="1">
    <citation type="submission" date="2017-09" db="EMBL/GenBank/DDBJ databases">
        <title>Depth-based differentiation of microbial function through sediment-hosted aquifers and enrichment of novel symbionts in the deep terrestrial subsurface.</title>
        <authorList>
            <person name="Probst A.J."/>
            <person name="Ladd B."/>
            <person name="Jarett J.K."/>
            <person name="Geller-Mcgrath D.E."/>
            <person name="Sieber C.M."/>
            <person name="Emerson J.B."/>
            <person name="Anantharaman K."/>
            <person name="Thomas B.C."/>
            <person name="Malmstrom R."/>
            <person name="Stieglmeier M."/>
            <person name="Klingl A."/>
            <person name="Woyke T."/>
            <person name="Ryan C.M."/>
            <person name="Banfield J.F."/>
        </authorList>
    </citation>
    <scope>NUCLEOTIDE SEQUENCE [LARGE SCALE GENOMIC DNA]</scope>
    <source>
        <strain evidence="3">CG22_combo_CG10-13_8_21_14_all_43_18</strain>
    </source>
</reference>
<proteinExistence type="predicted"/>
<evidence type="ECO:0000259" key="2">
    <source>
        <dbReference type="Pfam" id="PF08241"/>
    </source>
</evidence>
<keyword evidence="1" id="KW-0472">Membrane</keyword>
<comment type="caution">
    <text evidence="3">The sequence shown here is derived from an EMBL/GenBank/DDBJ whole genome shotgun (WGS) entry which is preliminary data.</text>
</comment>
<evidence type="ECO:0000313" key="3">
    <source>
        <dbReference type="EMBL" id="PIP86569.1"/>
    </source>
</evidence>
<dbReference type="Gene3D" id="3.40.50.150">
    <property type="entry name" value="Vaccinia Virus protein VP39"/>
    <property type="match status" value="1"/>
</dbReference>
<name>A0A2H0DXY0_9BACT</name>
<dbReference type="GO" id="GO:0008757">
    <property type="term" value="F:S-adenosylmethionine-dependent methyltransferase activity"/>
    <property type="evidence" value="ECO:0007669"/>
    <property type="project" value="InterPro"/>
</dbReference>
<dbReference type="CDD" id="cd02440">
    <property type="entry name" value="AdoMet_MTases"/>
    <property type="match status" value="1"/>
</dbReference>
<keyword evidence="1" id="KW-1133">Transmembrane helix</keyword>
<dbReference type="Pfam" id="PF08241">
    <property type="entry name" value="Methyltransf_11"/>
    <property type="match status" value="1"/>
</dbReference>
<feature type="domain" description="Methyltransferase type 11" evidence="2">
    <location>
        <begin position="119"/>
        <end position="163"/>
    </location>
</feature>
<feature type="transmembrane region" description="Helical" evidence="1">
    <location>
        <begin position="227"/>
        <end position="245"/>
    </location>
</feature>
<dbReference type="SUPFAM" id="SSF53335">
    <property type="entry name" value="S-adenosyl-L-methionine-dependent methyltransferases"/>
    <property type="match status" value="1"/>
</dbReference>
<accession>A0A2H0DXY0</accession>
<gene>
    <name evidence="3" type="ORF">COW82_01380</name>
</gene>
<dbReference type="InterPro" id="IPR029063">
    <property type="entry name" value="SAM-dependent_MTases_sf"/>
</dbReference>
<keyword evidence="1" id="KW-0812">Transmembrane</keyword>
<evidence type="ECO:0000256" key="1">
    <source>
        <dbReference type="SAM" id="Phobius"/>
    </source>
</evidence>
<dbReference type="InterPro" id="IPR013216">
    <property type="entry name" value="Methyltransf_11"/>
</dbReference>
<feature type="transmembrane region" description="Helical" evidence="1">
    <location>
        <begin position="200"/>
        <end position="221"/>
    </location>
</feature>